<feature type="region of interest" description="Disordered" evidence="1">
    <location>
        <begin position="1"/>
        <end position="87"/>
    </location>
</feature>
<feature type="compositionally biased region" description="Basic and acidic residues" evidence="1">
    <location>
        <begin position="678"/>
        <end position="688"/>
    </location>
</feature>
<feature type="compositionally biased region" description="Acidic residues" evidence="1">
    <location>
        <begin position="647"/>
        <end position="661"/>
    </location>
</feature>
<feature type="transmembrane region" description="Helical" evidence="2">
    <location>
        <begin position="456"/>
        <end position="474"/>
    </location>
</feature>
<reference evidence="3 4" key="1">
    <citation type="journal article" date="2014" name="Mol. Plant">
        <title>Chromosome Scale Genome Assembly and Transcriptome Profiling of Nannochloropsis gaditana in Nitrogen Depletion.</title>
        <authorList>
            <person name="Corteggiani Carpinelli E."/>
            <person name="Telatin A."/>
            <person name="Vitulo N."/>
            <person name="Forcato C."/>
            <person name="D'Angelo M."/>
            <person name="Schiavon R."/>
            <person name="Vezzi A."/>
            <person name="Giacometti G.M."/>
            <person name="Morosinotto T."/>
            <person name="Valle G."/>
        </authorList>
    </citation>
    <scope>NUCLEOTIDE SEQUENCE [LARGE SCALE GENOMIC DNA]</scope>
    <source>
        <strain evidence="3 4">B-31</strain>
    </source>
</reference>
<name>W7TCI7_9STRA</name>
<evidence type="ECO:0000256" key="2">
    <source>
        <dbReference type="SAM" id="Phobius"/>
    </source>
</evidence>
<organism evidence="3 4">
    <name type="scientific">Nannochloropsis gaditana</name>
    <dbReference type="NCBI Taxonomy" id="72520"/>
    <lineage>
        <taxon>Eukaryota</taxon>
        <taxon>Sar</taxon>
        <taxon>Stramenopiles</taxon>
        <taxon>Ochrophyta</taxon>
        <taxon>Eustigmatophyceae</taxon>
        <taxon>Eustigmatales</taxon>
        <taxon>Monodopsidaceae</taxon>
        <taxon>Nannochloropsis</taxon>
    </lineage>
</organism>
<feature type="region of interest" description="Disordered" evidence="1">
    <location>
        <begin position="101"/>
        <end position="167"/>
    </location>
</feature>
<keyword evidence="2" id="KW-0472">Membrane</keyword>
<feature type="transmembrane region" description="Helical" evidence="2">
    <location>
        <begin position="407"/>
        <end position="424"/>
    </location>
</feature>
<proteinExistence type="predicted"/>
<feature type="compositionally biased region" description="Low complexity" evidence="1">
    <location>
        <begin position="101"/>
        <end position="110"/>
    </location>
</feature>
<feature type="region of interest" description="Disordered" evidence="1">
    <location>
        <begin position="181"/>
        <end position="216"/>
    </location>
</feature>
<feature type="transmembrane region" description="Helical" evidence="2">
    <location>
        <begin position="549"/>
        <end position="574"/>
    </location>
</feature>
<accession>W7TCI7</accession>
<dbReference type="EMBL" id="AZIL01001162">
    <property type="protein sequence ID" value="EWM24720.1"/>
    <property type="molecule type" value="Genomic_DNA"/>
</dbReference>
<evidence type="ECO:0000313" key="4">
    <source>
        <dbReference type="Proteomes" id="UP000019335"/>
    </source>
</evidence>
<dbReference type="Proteomes" id="UP000019335">
    <property type="component" value="Chromosome 13"/>
</dbReference>
<evidence type="ECO:0000256" key="1">
    <source>
        <dbReference type="SAM" id="MobiDB-lite"/>
    </source>
</evidence>
<dbReference type="OrthoDB" id="10363642at2759"/>
<feature type="compositionally biased region" description="Basic and acidic residues" evidence="1">
    <location>
        <begin position="715"/>
        <end position="724"/>
    </location>
</feature>
<feature type="compositionally biased region" description="Polar residues" evidence="1">
    <location>
        <begin position="610"/>
        <end position="619"/>
    </location>
</feature>
<feature type="region of interest" description="Disordered" evidence="1">
    <location>
        <begin position="610"/>
        <end position="736"/>
    </location>
</feature>
<feature type="compositionally biased region" description="Low complexity" evidence="1">
    <location>
        <begin position="261"/>
        <end position="275"/>
    </location>
</feature>
<comment type="caution">
    <text evidence="3">The sequence shown here is derived from an EMBL/GenBank/DDBJ whole genome shotgun (WGS) entry which is preliminary data.</text>
</comment>
<keyword evidence="2" id="KW-1133">Transmembrane helix</keyword>
<sequence>MEKPEQHAVDKNDLPRHQLNRPARLSMELVDSPTNEPLPVTGSMKGNSDETNPSTSPMGTIRVMSERLGNSIYGKKERKKKADSAFSSSLRVITGPFISSTTKTKVNVSSPLSREMSPPPHTPKKDGAVECEGSNVTPGEVDNSRDTSMSSSLHDKLHSLGPGELEDLPLDSSKGVFESCAPSYFETDDDEERKDEPCFSPKVRSYKSAGAGPGGSLLRPLSPIVLPVLRSPRVRRIFGPEKTDRVATLFESSSTTEPQHPFASSSVPSSFPSAATLSTEAPARPLGSAHVASSSVLPPKQPPATFSRVTPMPCRDEATAPPLPHPSSSASSAHKPPRLPPSLLASAAATNPTTSQSRRPSLYYVGGHNNTVLQQNFTVALGLCLLACGLSQAGLEWYTMVLGSDYTTWWAGLLCAGLGLATMVSQRRRTIVSGDHDNVDRAASVQALKRLVMRGLYALLLGGGAGAVVTALFFDLDFLDRLEHLDMCGASSDKLVLDNGLVLGDTLGNACAFSSGCACVQFTHPLPEGEVACLNFPRSASSSCAKAPFLIASIVRVSVWLMGGILFFMTILLLRGRAAVCSAYGERANQAEGAKGGISKDSERVVSSFGSSKVRSMSAANRRRSLSQEQPPPQGQVEGRQSWWQTGDEDSSSDEEGEEEVVMVVQREKGKVGVALKPEMEPPRDGGRSHLLTPIPECHTPMPEEEADGNGTRSRRSDADEPNRVVRSPPQEVEYI</sequence>
<feature type="compositionally biased region" description="Polar residues" evidence="1">
    <location>
        <begin position="44"/>
        <end position="58"/>
    </location>
</feature>
<feature type="compositionally biased region" description="Basic and acidic residues" evidence="1">
    <location>
        <begin position="1"/>
        <end position="16"/>
    </location>
</feature>
<gene>
    <name evidence="3" type="ORF">Naga_100180g8</name>
</gene>
<feature type="compositionally biased region" description="Low complexity" evidence="1">
    <location>
        <begin position="341"/>
        <end position="355"/>
    </location>
</feature>
<dbReference type="AlphaFoldDB" id="W7TCI7"/>
<protein>
    <recommendedName>
        <fullName evidence="5">Transmembrane protein</fullName>
    </recommendedName>
</protein>
<keyword evidence="4" id="KW-1185">Reference proteome</keyword>
<evidence type="ECO:0000313" key="3">
    <source>
        <dbReference type="EMBL" id="EWM24720.1"/>
    </source>
</evidence>
<keyword evidence="2" id="KW-0812">Transmembrane</keyword>
<feature type="region of interest" description="Disordered" evidence="1">
    <location>
        <begin position="250"/>
        <end position="359"/>
    </location>
</feature>
<evidence type="ECO:0008006" key="5">
    <source>
        <dbReference type="Google" id="ProtNLM"/>
    </source>
</evidence>
<feature type="transmembrane region" description="Helical" evidence="2">
    <location>
        <begin position="377"/>
        <end position="395"/>
    </location>
</feature>